<evidence type="ECO:0000256" key="3">
    <source>
        <dbReference type="ARBA" id="ARBA00022723"/>
    </source>
</evidence>
<dbReference type="SMART" id="SM00863">
    <property type="entry name" value="tRNA_SAD"/>
    <property type="match status" value="1"/>
</dbReference>
<keyword evidence="4" id="KW-0862">Zinc</keyword>
<protein>
    <submittedName>
        <fullName evidence="7">Alanyl-tRNA editing protein</fullName>
    </submittedName>
</protein>
<dbReference type="EMBL" id="CP069362">
    <property type="protein sequence ID" value="WGS64717.1"/>
    <property type="molecule type" value="Genomic_DNA"/>
</dbReference>
<reference evidence="7 8" key="1">
    <citation type="submission" date="2021-02" db="EMBL/GenBank/DDBJ databases">
        <title>Characterization of Marinitoga sp. nov. str. BP5-C20A.</title>
        <authorList>
            <person name="Erauso G."/>
            <person name="Postec A."/>
        </authorList>
    </citation>
    <scope>NUCLEOTIDE SEQUENCE [LARGE SCALE GENOMIC DNA]</scope>
    <source>
        <strain evidence="7 8">BP5-C20A</strain>
    </source>
</reference>
<gene>
    <name evidence="7" type="ORF">JRV97_10200</name>
</gene>
<sequence length="365" mass="42175">MIEIIEIIKDKKKVYAISKESPFYPDGKGGQLGDRGKIGDANVLFVEYKGEMYYHLIDKEIEPGEYEYEIDLSRRKDIAQQHTAQHIISALFEQIADMDTLGFRVGEEYTTIDLDYKSEKFVEDVERISNEIIQKCIDVEEIFTTVDKIHEYKLRKPLSSKVKGTVRLIKIGDFDINPCGGFHVKNTGEIGLIKIIDREKIKGNLIRYYFVAGNRALKDYGERIKITKTISNLMTSKIEDTPKRVEDTINKMKEYKSKYEKLNEKYAELIAKDIINSAEIISGIKFIYLDSYEDFVSYLPKFLPMEEAIYIVKKENRFEISSKKVNCKELINNIKKDYPEIKGGGGENRGSIIGNISIEEIKKYL</sequence>
<feature type="domain" description="Alanyl-transfer RNA synthetases family profile" evidence="6">
    <location>
        <begin position="1"/>
        <end position="222"/>
    </location>
</feature>
<dbReference type="Proteomes" id="UP001232493">
    <property type="component" value="Chromosome"/>
</dbReference>
<dbReference type="InterPro" id="IPR018163">
    <property type="entry name" value="Thr/Ala-tRNA-synth_IIc_edit"/>
</dbReference>
<dbReference type="InterPro" id="IPR018165">
    <property type="entry name" value="Ala-tRNA-synth_IIc_core"/>
</dbReference>
<evidence type="ECO:0000256" key="2">
    <source>
        <dbReference type="ARBA" id="ARBA00004496"/>
    </source>
</evidence>
<dbReference type="PANTHER" id="PTHR43462:SF1">
    <property type="entry name" value="ALANYL-TRNA EDITING PROTEIN AARSD1"/>
    <property type="match status" value="1"/>
</dbReference>
<dbReference type="InterPro" id="IPR012947">
    <property type="entry name" value="tRNA_SAD"/>
</dbReference>
<evidence type="ECO:0000256" key="1">
    <source>
        <dbReference type="ARBA" id="ARBA00001947"/>
    </source>
</evidence>
<feature type="coiled-coil region" evidence="5">
    <location>
        <begin position="245"/>
        <end position="272"/>
    </location>
</feature>
<dbReference type="RefSeq" id="WP_280998572.1">
    <property type="nucleotide sequence ID" value="NZ_CP069362.1"/>
</dbReference>
<dbReference type="PANTHER" id="PTHR43462">
    <property type="entry name" value="ALANYL-TRNA EDITING PROTEIN"/>
    <property type="match status" value="1"/>
</dbReference>
<name>A0ABY8PQ01_9BACT</name>
<evidence type="ECO:0000256" key="4">
    <source>
        <dbReference type="ARBA" id="ARBA00022833"/>
    </source>
</evidence>
<comment type="subcellular location">
    <subcellularLocation>
        <location evidence="2">Cytoplasm</location>
    </subcellularLocation>
</comment>
<dbReference type="Gene3D" id="2.40.30.130">
    <property type="match status" value="1"/>
</dbReference>
<evidence type="ECO:0000313" key="7">
    <source>
        <dbReference type="EMBL" id="WGS64717.1"/>
    </source>
</evidence>
<dbReference type="Gene3D" id="3.30.980.10">
    <property type="entry name" value="Threonyl-trna Synthetase, Chain A, domain 2"/>
    <property type="match status" value="1"/>
</dbReference>
<dbReference type="SUPFAM" id="SSF55186">
    <property type="entry name" value="ThrRS/AlaRS common domain"/>
    <property type="match status" value="1"/>
</dbReference>
<organism evidence="7 8">
    <name type="scientific">Marinitoga aeolica</name>
    <dbReference type="NCBI Taxonomy" id="2809031"/>
    <lineage>
        <taxon>Bacteria</taxon>
        <taxon>Thermotogati</taxon>
        <taxon>Thermotogota</taxon>
        <taxon>Thermotogae</taxon>
        <taxon>Petrotogales</taxon>
        <taxon>Petrotogaceae</taxon>
        <taxon>Marinitoga</taxon>
    </lineage>
</organism>
<dbReference type="InterPro" id="IPR051335">
    <property type="entry name" value="Alanyl-tRNA_Editing_Enzymes"/>
</dbReference>
<dbReference type="PROSITE" id="PS50860">
    <property type="entry name" value="AA_TRNA_LIGASE_II_ALA"/>
    <property type="match status" value="1"/>
</dbReference>
<evidence type="ECO:0000256" key="5">
    <source>
        <dbReference type="SAM" id="Coils"/>
    </source>
</evidence>
<accession>A0ABY8PQ01</accession>
<proteinExistence type="predicted"/>
<evidence type="ECO:0000259" key="6">
    <source>
        <dbReference type="PROSITE" id="PS50860"/>
    </source>
</evidence>
<keyword evidence="3" id="KW-0479">Metal-binding</keyword>
<keyword evidence="5" id="KW-0175">Coiled coil</keyword>
<keyword evidence="8" id="KW-1185">Reference proteome</keyword>
<dbReference type="Pfam" id="PF07973">
    <property type="entry name" value="tRNA_SAD"/>
    <property type="match status" value="1"/>
</dbReference>
<comment type="cofactor">
    <cofactor evidence="1">
        <name>Zn(2+)</name>
        <dbReference type="ChEBI" id="CHEBI:29105"/>
    </cofactor>
</comment>
<dbReference type="InterPro" id="IPR009000">
    <property type="entry name" value="Transl_B-barrel_sf"/>
</dbReference>
<evidence type="ECO:0000313" key="8">
    <source>
        <dbReference type="Proteomes" id="UP001232493"/>
    </source>
</evidence>
<dbReference type="SUPFAM" id="SSF50447">
    <property type="entry name" value="Translation proteins"/>
    <property type="match status" value="1"/>
</dbReference>